<dbReference type="Proteomes" id="UP000887580">
    <property type="component" value="Unplaced"/>
</dbReference>
<evidence type="ECO:0000313" key="2">
    <source>
        <dbReference type="WBParaSite" id="PS1159_v2.g23920.t1"/>
    </source>
</evidence>
<accession>A0AC35G557</accession>
<evidence type="ECO:0000313" key="1">
    <source>
        <dbReference type="Proteomes" id="UP000887580"/>
    </source>
</evidence>
<protein>
    <submittedName>
        <fullName evidence="2">Uncharacterized protein</fullName>
    </submittedName>
</protein>
<sequence length="84" mass="8800">MDANSPSAITNNGSGSGSGGALGIATTLPATSYRFKLPPLQVSHSTLISTNRDPDFGINELPLSKPMTSVGEPMRNKAGKFYLF</sequence>
<proteinExistence type="predicted"/>
<dbReference type="WBParaSite" id="PS1159_v2.g23920.t1">
    <property type="protein sequence ID" value="PS1159_v2.g23920.t1"/>
    <property type="gene ID" value="PS1159_v2.g23920"/>
</dbReference>
<name>A0AC35G557_9BILA</name>
<organism evidence="1 2">
    <name type="scientific">Panagrolaimus sp. PS1159</name>
    <dbReference type="NCBI Taxonomy" id="55785"/>
    <lineage>
        <taxon>Eukaryota</taxon>
        <taxon>Metazoa</taxon>
        <taxon>Ecdysozoa</taxon>
        <taxon>Nematoda</taxon>
        <taxon>Chromadorea</taxon>
        <taxon>Rhabditida</taxon>
        <taxon>Tylenchina</taxon>
        <taxon>Panagrolaimomorpha</taxon>
        <taxon>Panagrolaimoidea</taxon>
        <taxon>Panagrolaimidae</taxon>
        <taxon>Panagrolaimus</taxon>
    </lineage>
</organism>
<reference evidence="2" key="1">
    <citation type="submission" date="2022-11" db="UniProtKB">
        <authorList>
            <consortium name="WormBaseParasite"/>
        </authorList>
    </citation>
    <scope>IDENTIFICATION</scope>
</reference>